<dbReference type="GeneID" id="39576169"/>
<dbReference type="InterPro" id="IPR053013">
    <property type="entry name" value="LAT"/>
</dbReference>
<dbReference type="Proteomes" id="UP000272025">
    <property type="component" value="Unassembled WGS sequence"/>
</dbReference>
<evidence type="ECO:0000259" key="1">
    <source>
        <dbReference type="Pfam" id="PF22998"/>
    </source>
</evidence>
<feature type="domain" description="LYC1 C-terminal" evidence="1">
    <location>
        <begin position="180"/>
        <end position="387"/>
    </location>
</feature>
<dbReference type="PANTHER" id="PTHR34815:SF4">
    <property type="entry name" value="N-ACETYLTRANSFERASE DOMAIN-CONTAINING PROTEIN"/>
    <property type="match status" value="1"/>
</dbReference>
<dbReference type="InterPro" id="IPR055100">
    <property type="entry name" value="GNAT_LYC1-like"/>
</dbReference>
<proteinExistence type="predicted"/>
<name>A0A3N2Q8K6_SODAK</name>
<dbReference type="SUPFAM" id="SSF55729">
    <property type="entry name" value="Acyl-CoA N-acyltransferases (Nat)"/>
    <property type="match status" value="1"/>
</dbReference>
<protein>
    <recommendedName>
        <fullName evidence="1">LYC1 C-terminal domain-containing protein</fullName>
    </recommendedName>
</protein>
<dbReference type="OrthoDB" id="2020070at2759"/>
<dbReference type="RefSeq" id="XP_028470794.1">
    <property type="nucleotide sequence ID" value="XM_028607691.1"/>
</dbReference>
<accession>A0A3N2Q8K6</accession>
<dbReference type="AlphaFoldDB" id="A0A3N2Q8K6"/>
<evidence type="ECO:0000313" key="2">
    <source>
        <dbReference type="EMBL" id="ROT42988.1"/>
    </source>
</evidence>
<keyword evidence="3" id="KW-1185">Reference proteome</keyword>
<evidence type="ECO:0000313" key="3">
    <source>
        <dbReference type="Proteomes" id="UP000272025"/>
    </source>
</evidence>
<dbReference type="InterPro" id="IPR016181">
    <property type="entry name" value="Acyl_CoA_acyltransferase"/>
</dbReference>
<dbReference type="Gene3D" id="3.40.630.30">
    <property type="match status" value="1"/>
</dbReference>
<dbReference type="Pfam" id="PF22998">
    <property type="entry name" value="GNAT_LYC1-like"/>
    <property type="match status" value="1"/>
</dbReference>
<dbReference type="EMBL" id="ML119051">
    <property type="protein sequence ID" value="ROT42988.1"/>
    <property type="molecule type" value="Genomic_DNA"/>
</dbReference>
<dbReference type="PANTHER" id="PTHR34815">
    <property type="entry name" value="LYSINE ACETYLTRANSFERASE"/>
    <property type="match status" value="1"/>
</dbReference>
<dbReference type="STRING" id="1314773.A0A3N2Q8K6"/>
<sequence>MGSKTEDTVAVSSLVLTNPTPAEREACWKSTHPQWGAALDLDDYLHREAYLQTVPMARNGGITSWILTDTSSPEDARPVLSSCESIRKRCLVASPDGTMREAVAHGVASVFTSPEHRGHGYASRMMALLGSQLASWQGVPYSPSSAPGKGEPALAFSVLYSDIGKSFYAKNGWLPYDSTHLAFSPSSSSSSGSTSPASPILYHHLAELTSIDESLLRQRLARPSPPGTGTKTRVALLPDLDAILWHMMREDYMTTRIFGSPPTVRGAIHGPPGRRVWAIWTRGYYGGLRSPEGNTLHILRLVLEDEEGESELVQGLRAILSVAREEAARWKVNDVQLWNPSHRLRRMVERTGLPHDFVEREKDSIASLRWYGQGEVDWVLNEKYAWC</sequence>
<organism evidence="2 3">
    <name type="scientific">Sodiomyces alkalinus (strain CBS 110278 / VKM F-3762 / F11)</name>
    <name type="common">Alkaliphilic filamentous fungus</name>
    <dbReference type="NCBI Taxonomy" id="1314773"/>
    <lineage>
        <taxon>Eukaryota</taxon>
        <taxon>Fungi</taxon>
        <taxon>Dikarya</taxon>
        <taxon>Ascomycota</taxon>
        <taxon>Pezizomycotina</taxon>
        <taxon>Sordariomycetes</taxon>
        <taxon>Hypocreomycetidae</taxon>
        <taxon>Glomerellales</taxon>
        <taxon>Plectosphaerellaceae</taxon>
        <taxon>Sodiomyces</taxon>
    </lineage>
</organism>
<reference evidence="2 3" key="1">
    <citation type="journal article" date="2018" name="Mol. Ecol.">
        <title>The obligate alkalophilic soda-lake fungus Sodiomyces alkalinus has shifted to a protein diet.</title>
        <authorList>
            <person name="Grum-Grzhimaylo A.A."/>
            <person name="Falkoski D.L."/>
            <person name="van den Heuvel J."/>
            <person name="Valero-Jimenez C.A."/>
            <person name="Min B."/>
            <person name="Choi I.G."/>
            <person name="Lipzen A."/>
            <person name="Daum C.G."/>
            <person name="Aanen D.K."/>
            <person name="Tsang A."/>
            <person name="Henrissat B."/>
            <person name="Bilanenko E.N."/>
            <person name="de Vries R.P."/>
            <person name="van Kan J.A.L."/>
            <person name="Grigoriev I.V."/>
            <person name="Debets A.J.M."/>
        </authorList>
    </citation>
    <scope>NUCLEOTIDE SEQUENCE [LARGE SCALE GENOMIC DNA]</scope>
    <source>
        <strain evidence="2 3">F11</strain>
    </source>
</reference>
<gene>
    <name evidence="2" type="ORF">SODALDRAFT_269980</name>
</gene>